<keyword evidence="3" id="KW-1185">Reference proteome</keyword>
<dbReference type="EMBL" id="JBHSBA010000016">
    <property type="protein sequence ID" value="MFC4128886.1"/>
    <property type="molecule type" value="Genomic_DNA"/>
</dbReference>
<dbReference type="Gene3D" id="3.40.50.300">
    <property type="entry name" value="P-loop containing nucleotide triphosphate hydrolases"/>
    <property type="match status" value="1"/>
</dbReference>
<name>A0ABV8LEG7_9NOCA</name>
<dbReference type="InterPro" id="IPR036412">
    <property type="entry name" value="HAD-like_sf"/>
</dbReference>
<dbReference type="Proteomes" id="UP001595767">
    <property type="component" value="Unassembled WGS sequence"/>
</dbReference>
<dbReference type="SUPFAM" id="SSF52540">
    <property type="entry name" value="P-loop containing nucleoside triphosphate hydrolases"/>
    <property type="match status" value="1"/>
</dbReference>
<dbReference type="RefSeq" id="WP_378554761.1">
    <property type="nucleotide sequence ID" value="NZ_JBHSBA010000016.1"/>
</dbReference>
<dbReference type="InterPro" id="IPR056782">
    <property type="entry name" value="HAD_PNKP"/>
</dbReference>
<dbReference type="Pfam" id="PF13671">
    <property type="entry name" value="AAA_33"/>
    <property type="match status" value="1"/>
</dbReference>
<reference evidence="3" key="1">
    <citation type="journal article" date="2019" name="Int. J. Syst. Evol. Microbiol.">
        <title>The Global Catalogue of Microorganisms (GCM) 10K type strain sequencing project: providing services to taxonomists for standard genome sequencing and annotation.</title>
        <authorList>
            <consortium name="The Broad Institute Genomics Platform"/>
            <consortium name="The Broad Institute Genome Sequencing Center for Infectious Disease"/>
            <person name="Wu L."/>
            <person name="Ma J."/>
        </authorList>
    </citation>
    <scope>NUCLEOTIDE SEQUENCE [LARGE SCALE GENOMIC DNA]</scope>
    <source>
        <strain evidence="3">CGMCC 4.7204</strain>
    </source>
</reference>
<dbReference type="InterPro" id="IPR027417">
    <property type="entry name" value="P-loop_NTPase"/>
</dbReference>
<dbReference type="Gene3D" id="3.40.50.1000">
    <property type="entry name" value="HAD superfamily/HAD-like"/>
    <property type="match status" value="1"/>
</dbReference>
<proteinExistence type="predicted"/>
<accession>A0ABV8LEG7</accession>
<evidence type="ECO:0000313" key="2">
    <source>
        <dbReference type="EMBL" id="MFC4128886.1"/>
    </source>
</evidence>
<organism evidence="2 3">
    <name type="scientific">Nocardia rhizosphaerae</name>
    <dbReference type="NCBI Taxonomy" id="1691571"/>
    <lineage>
        <taxon>Bacteria</taxon>
        <taxon>Bacillati</taxon>
        <taxon>Actinomycetota</taxon>
        <taxon>Actinomycetes</taxon>
        <taxon>Mycobacteriales</taxon>
        <taxon>Nocardiaceae</taxon>
        <taxon>Nocardia</taxon>
    </lineage>
</organism>
<gene>
    <name evidence="2" type="ORF">ACFOW8_28525</name>
</gene>
<evidence type="ECO:0000313" key="3">
    <source>
        <dbReference type="Proteomes" id="UP001595767"/>
    </source>
</evidence>
<dbReference type="Pfam" id="PF25109">
    <property type="entry name" value="HAD_PNKP"/>
    <property type="match status" value="1"/>
</dbReference>
<comment type="caution">
    <text evidence="2">The sequence shown here is derived from an EMBL/GenBank/DDBJ whole genome shotgun (WGS) entry which is preliminary data.</text>
</comment>
<dbReference type="SUPFAM" id="SSF56784">
    <property type="entry name" value="HAD-like"/>
    <property type="match status" value="1"/>
</dbReference>
<evidence type="ECO:0000259" key="1">
    <source>
        <dbReference type="Pfam" id="PF25109"/>
    </source>
</evidence>
<feature type="domain" description="Polynucleotide kinase PNKP phosphatase" evidence="1">
    <location>
        <begin position="181"/>
        <end position="308"/>
    </location>
</feature>
<dbReference type="InterPro" id="IPR023214">
    <property type="entry name" value="HAD_sf"/>
</dbReference>
<sequence>MIATELVDVIPAPKRPRVILPRGIPGSGKSTLYRKMRLDNPKLARVSRDDMRATLFAAEGRLTHAQEEIISKAERAQAAALLDAGYSVFVDAMNLRTQWTRGWANFAALHGADIEVIDLDTPVDECVRRDAARGAAGGRSVGEDTIRALAKKFPRKNWAKVEPSPDLHFYPEPYVPNPSLPPAWIVDVDGTLAEKHPERGIYDYTQVHRDIPIAHTIQVVQKLAIDSAIIVLSGRDSDCLTQTADWLLASGVMFTELHLRLAGDKRPDYLVKYELFNERLRDRFHILGAFDDRLQVCRLWHRLGVPLLRLGVPDRDDF</sequence>
<protein>
    <submittedName>
        <fullName evidence="2">AAA family ATPase</fullName>
    </submittedName>
</protein>